<dbReference type="InterPro" id="IPR003660">
    <property type="entry name" value="HAMP_dom"/>
</dbReference>
<evidence type="ECO:0000256" key="1">
    <source>
        <dbReference type="ARBA" id="ARBA00000085"/>
    </source>
</evidence>
<dbReference type="CDD" id="cd00075">
    <property type="entry name" value="HATPase"/>
    <property type="match status" value="1"/>
</dbReference>
<dbReference type="SMART" id="SM00387">
    <property type="entry name" value="HATPase_c"/>
    <property type="match status" value="1"/>
</dbReference>
<dbReference type="SUPFAM" id="SSF47384">
    <property type="entry name" value="Homodimeric domain of signal transducing histidine kinase"/>
    <property type="match status" value="1"/>
</dbReference>
<dbReference type="EC" id="2.7.13.3" evidence="2"/>
<dbReference type="InterPro" id="IPR004358">
    <property type="entry name" value="Sig_transdc_His_kin-like_C"/>
</dbReference>
<keyword evidence="4 10" id="KW-0808">Transferase</keyword>
<dbReference type="SMART" id="SM00304">
    <property type="entry name" value="HAMP"/>
    <property type="match status" value="1"/>
</dbReference>
<dbReference type="SUPFAM" id="SSF55874">
    <property type="entry name" value="ATPase domain of HSP90 chaperone/DNA topoisomerase II/histidine kinase"/>
    <property type="match status" value="1"/>
</dbReference>
<dbReference type="PANTHER" id="PTHR43711:SF1">
    <property type="entry name" value="HISTIDINE KINASE 1"/>
    <property type="match status" value="1"/>
</dbReference>
<protein>
    <recommendedName>
        <fullName evidence="2">histidine kinase</fullName>
        <ecNumber evidence="2">2.7.13.3</ecNumber>
    </recommendedName>
</protein>
<dbReference type="InterPro" id="IPR036890">
    <property type="entry name" value="HATPase_C_sf"/>
</dbReference>
<dbReference type="GO" id="GO:0000155">
    <property type="term" value="F:phosphorelay sensor kinase activity"/>
    <property type="evidence" value="ECO:0007669"/>
    <property type="project" value="InterPro"/>
</dbReference>
<dbReference type="PROSITE" id="PS50885">
    <property type="entry name" value="HAMP"/>
    <property type="match status" value="1"/>
</dbReference>
<name>A0A3P3ZS26_9ZZZZ</name>
<keyword evidence="6" id="KW-0902">Two-component regulatory system</keyword>
<dbReference type="Gene3D" id="6.10.340.10">
    <property type="match status" value="1"/>
</dbReference>
<dbReference type="FunFam" id="3.30.565.10:FF:000006">
    <property type="entry name" value="Sensor histidine kinase WalK"/>
    <property type="match status" value="1"/>
</dbReference>
<dbReference type="InterPro" id="IPR036097">
    <property type="entry name" value="HisK_dim/P_sf"/>
</dbReference>
<feature type="domain" description="HAMP" evidence="9">
    <location>
        <begin position="208"/>
        <end position="261"/>
    </location>
</feature>
<evidence type="ECO:0000256" key="5">
    <source>
        <dbReference type="ARBA" id="ARBA00022777"/>
    </source>
</evidence>
<evidence type="ECO:0000256" key="6">
    <source>
        <dbReference type="ARBA" id="ARBA00023012"/>
    </source>
</evidence>
<reference evidence="10" key="1">
    <citation type="submission" date="2018-10" db="EMBL/GenBank/DDBJ databases">
        <authorList>
            <person name="Plewniak F."/>
        </authorList>
    </citation>
    <scope>NUCLEOTIDE SEQUENCE</scope>
</reference>
<dbReference type="InterPro" id="IPR005467">
    <property type="entry name" value="His_kinase_dom"/>
</dbReference>
<dbReference type="Pfam" id="PF12729">
    <property type="entry name" value="4HB_MCP_1"/>
    <property type="match status" value="1"/>
</dbReference>
<dbReference type="EMBL" id="UOYP01000686">
    <property type="protein sequence ID" value="VAY89595.1"/>
    <property type="molecule type" value="Genomic_DNA"/>
</dbReference>
<evidence type="ECO:0000259" key="9">
    <source>
        <dbReference type="PROSITE" id="PS50885"/>
    </source>
</evidence>
<dbReference type="Pfam" id="PF02518">
    <property type="entry name" value="HATPase_c"/>
    <property type="match status" value="1"/>
</dbReference>
<proteinExistence type="predicted"/>
<sequence>MRFHSLRTRLSLAYALFLLLVVGLGAFSIRQLDDYNRVTAEIRDRWLQSTRILGDLNNDTSDFRAAEGSFLLADTLSERQDSAHEMDSLDASIAHSLVRYQRIRHDDQEDRLYQDFLVHWRSYHRLVKQEQRLPLESGTAIRLYRTDARTAYNRASETLGQLTQWNLVGAKNAVERESATYRDANGWIVAAILTAGLLLFTAIGFITRSVSNPLLDLAKSMQRIADKETEVPIQGVERSDEIGVMARSVQVFRDNARALLTSQARLAEQAKSLEDALAKAQEMTQQQHNFVLMTSHEFRTPLALIDGYAQRLYNARERFGPEEVGERALKIRRATQRLTTLLDSLLDVPKHSAEPPPFHPQPLDIKELLRRLCQEYREMAPDRNFQEHLENLSFFLTGDVELLHQAFGNLLSNAVKYSAPGSSITLEAQDCDGTLVIEISDQGIGIPERDRPHIFERYFRGSNVSSHSGTGVGLTLVNQIITLHHGILEVASTEEQGSRFTVRFPDPERTSLLT</sequence>
<dbReference type="Pfam" id="PF00512">
    <property type="entry name" value="HisKA"/>
    <property type="match status" value="1"/>
</dbReference>
<dbReference type="Pfam" id="PF00672">
    <property type="entry name" value="HAMP"/>
    <property type="match status" value="1"/>
</dbReference>
<dbReference type="InterPro" id="IPR050736">
    <property type="entry name" value="Sensor_HK_Regulatory"/>
</dbReference>
<dbReference type="PANTHER" id="PTHR43711">
    <property type="entry name" value="TWO-COMPONENT HISTIDINE KINASE"/>
    <property type="match status" value="1"/>
</dbReference>
<evidence type="ECO:0000256" key="3">
    <source>
        <dbReference type="ARBA" id="ARBA00022553"/>
    </source>
</evidence>
<dbReference type="AlphaFoldDB" id="A0A3P3ZS26"/>
<dbReference type="Gene3D" id="1.10.287.130">
    <property type="match status" value="1"/>
</dbReference>
<feature type="domain" description="Histidine kinase" evidence="8">
    <location>
        <begin position="293"/>
        <end position="508"/>
    </location>
</feature>
<evidence type="ECO:0000259" key="8">
    <source>
        <dbReference type="PROSITE" id="PS50109"/>
    </source>
</evidence>
<evidence type="ECO:0000256" key="2">
    <source>
        <dbReference type="ARBA" id="ARBA00012438"/>
    </source>
</evidence>
<keyword evidence="5 10" id="KW-0418">Kinase</keyword>
<organism evidence="10">
    <name type="scientific">mine drainage metagenome</name>
    <dbReference type="NCBI Taxonomy" id="410659"/>
    <lineage>
        <taxon>unclassified sequences</taxon>
        <taxon>metagenomes</taxon>
        <taxon>ecological metagenomes</taxon>
    </lineage>
</organism>
<keyword evidence="7" id="KW-0472">Membrane</keyword>
<comment type="catalytic activity">
    <reaction evidence="1">
        <text>ATP + protein L-histidine = ADP + protein N-phospho-L-histidine.</text>
        <dbReference type="EC" id="2.7.13.3"/>
    </reaction>
</comment>
<dbReference type="InterPro" id="IPR003661">
    <property type="entry name" value="HisK_dim/P_dom"/>
</dbReference>
<evidence type="ECO:0000313" key="10">
    <source>
        <dbReference type="EMBL" id="VAY89595.1"/>
    </source>
</evidence>
<dbReference type="PROSITE" id="PS50109">
    <property type="entry name" value="HIS_KIN"/>
    <property type="match status" value="1"/>
</dbReference>
<dbReference type="PRINTS" id="PR00344">
    <property type="entry name" value="BCTRLSENSOR"/>
</dbReference>
<dbReference type="InterPro" id="IPR024478">
    <property type="entry name" value="HlyB_4HB_MCP"/>
</dbReference>
<dbReference type="CDD" id="cd00082">
    <property type="entry name" value="HisKA"/>
    <property type="match status" value="1"/>
</dbReference>
<feature type="transmembrane region" description="Helical" evidence="7">
    <location>
        <begin position="186"/>
        <end position="206"/>
    </location>
</feature>
<keyword evidence="3" id="KW-0597">Phosphoprotein</keyword>
<dbReference type="SUPFAM" id="SSF158472">
    <property type="entry name" value="HAMP domain-like"/>
    <property type="match status" value="1"/>
</dbReference>
<dbReference type="GO" id="GO:0016020">
    <property type="term" value="C:membrane"/>
    <property type="evidence" value="ECO:0007669"/>
    <property type="project" value="InterPro"/>
</dbReference>
<dbReference type="CDD" id="cd06225">
    <property type="entry name" value="HAMP"/>
    <property type="match status" value="1"/>
</dbReference>
<keyword evidence="7" id="KW-0812">Transmembrane</keyword>
<evidence type="ECO:0000256" key="7">
    <source>
        <dbReference type="SAM" id="Phobius"/>
    </source>
</evidence>
<accession>A0A3P3ZS26</accession>
<evidence type="ECO:0000256" key="4">
    <source>
        <dbReference type="ARBA" id="ARBA00022679"/>
    </source>
</evidence>
<keyword evidence="7" id="KW-1133">Transmembrane helix</keyword>
<dbReference type="SMART" id="SM00388">
    <property type="entry name" value="HisKA"/>
    <property type="match status" value="1"/>
</dbReference>
<dbReference type="Gene3D" id="3.30.565.10">
    <property type="entry name" value="Histidine kinase-like ATPase, C-terminal domain"/>
    <property type="match status" value="1"/>
</dbReference>
<gene>
    <name evidence="10" type="primary">arlS</name>
    <name evidence="10" type="ORF">CARN8_7160005</name>
</gene>
<dbReference type="InterPro" id="IPR003594">
    <property type="entry name" value="HATPase_dom"/>
</dbReference>